<dbReference type="InterPro" id="IPR038576">
    <property type="entry name" value="Methyltransf_Zn-bd_dom_put_sf"/>
</dbReference>
<dbReference type="Pfam" id="PF13489">
    <property type="entry name" value="Methyltransf_23"/>
    <property type="match status" value="1"/>
</dbReference>
<dbReference type="PANTHER" id="PTHR43861:SF5">
    <property type="entry name" value="BLL5978 PROTEIN"/>
    <property type="match status" value="1"/>
</dbReference>
<name>A0A1G1ZRK4_9BACT</name>
<dbReference type="EMBL" id="MHJL01000030">
    <property type="protein sequence ID" value="OGY67101.1"/>
    <property type="molecule type" value="Genomic_DNA"/>
</dbReference>
<dbReference type="STRING" id="1798409.A3I24_02890"/>
<evidence type="ECO:0008006" key="5">
    <source>
        <dbReference type="Google" id="ProtNLM"/>
    </source>
</evidence>
<dbReference type="Gene3D" id="3.40.50.720">
    <property type="entry name" value="NAD(P)-binding Rossmann-like Domain"/>
    <property type="match status" value="1"/>
</dbReference>
<evidence type="ECO:0000259" key="2">
    <source>
        <dbReference type="Pfam" id="PF08484"/>
    </source>
</evidence>
<accession>A0A1G1ZRK4</accession>
<dbReference type="SUPFAM" id="SSF53335">
    <property type="entry name" value="S-adenosyl-L-methionine-dependent methyltransferases"/>
    <property type="match status" value="1"/>
</dbReference>
<dbReference type="AlphaFoldDB" id="A0A1G1ZRK4"/>
<dbReference type="Pfam" id="PF08484">
    <property type="entry name" value="Methyltransf_14"/>
    <property type="match status" value="1"/>
</dbReference>
<dbReference type="PANTHER" id="PTHR43861">
    <property type="entry name" value="TRANS-ACONITATE 2-METHYLTRANSFERASE-RELATED"/>
    <property type="match status" value="1"/>
</dbReference>
<feature type="domain" description="Methyltransferase putative zinc binding" evidence="1">
    <location>
        <begin position="7"/>
        <end position="68"/>
    </location>
</feature>
<dbReference type="InterPro" id="IPR013630">
    <property type="entry name" value="Methyltransf_Zn-bd_dom_put"/>
</dbReference>
<proteinExistence type="predicted"/>
<dbReference type="Gene3D" id="6.10.250.3100">
    <property type="match status" value="1"/>
</dbReference>
<evidence type="ECO:0000259" key="1">
    <source>
        <dbReference type="Pfam" id="PF08421"/>
    </source>
</evidence>
<protein>
    <recommendedName>
        <fullName evidence="5">SAM-dependent methyltransferase</fullName>
    </recommendedName>
</protein>
<reference evidence="3 4" key="1">
    <citation type="journal article" date="2016" name="Nat. Commun.">
        <title>Thousands of microbial genomes shed light on interconnected biogeochemical processes in an aquifer system.</title>
        <authorList>
            <person name="Anantharaman K."/>
            <person name="Brown C.T."/>
            <person name="Hug L.A."/>
            <person name="Sharon I."/>
            <person name="Castelle C.J."/>
            <person name="Probst A.J."/>
            <person name="Thomas B.C."/>
            <person name="Singh A."/>
            <person name="Wilkins M.J."/>
            <person name="Karaoz U."/>
            <person name="Brodie E.L."/>
            <person name="Williams K.H."/>
            <person name="Hubbard S.S."/>
            <person name="Banfield J.F."/>
        </authorList>
    </citation>
    <scope>NUCLEOTIDE SEQUENCE [LARGE SCALE GENOMIC DNA]</scope>
</reference>
<dbReference type="Gene3D" id="6.20.50.110">
    <property type="entry name" value="Methyltransferase, zinc-binding domain"/>
    <property type="match status" value="1"/>
</dbReference>
<gene>
    <name evidence="3" type="ORF">A3I24_02890</name>
</gene>
<dbReference type="Gene3D" id="3.40.50.150">
    <property type="entry name" value="Vaccinia Virus protein VP39"/>
    <property type="match status" value="1"/>
</dbReference>
<evidence type="ECO:0000313" key="3">
    <source>
        <dbReference type="EMBL" id="OGY67101.1"/>
    </source>
</evidence>
<organism evidence="3 4">
    <name type="scientific">Candidatus Harrisonbacteria bacterium RIFCSPLOWO2_02_FULL_41_13b</name>
    <dbReference type="NCBI Taxonomy" id="1798409"/>
    <lineage>
        <taxon>Bacteria</taxon>
        <taxon>Candidatus Harrisoniibacteriota</taxon>
    </lineage>
</organism>
<comment type="caution">
    <text evidence="3">The sequence shown here is derived from an EMBL/GenBank/DDBJ whole genome shotgun (WGS) entry which is preliminary data.</text>
</comment>
<dbReference type="InterPro" id="IPR029063">
    <property type="entry name" value="SAM-dependent_MTases_sf"/>
</dbReference>
<dbReference type="InterPro" id="IPR013691">
    <property type="entry name" value="MeTrfase_14"/>
</dbReference>
<sequence length="411" mass="46560">MKINNQCRDCNSPNLIKFLDLGQQPPANSFLKADELNDPERTFPLEAYFCRNCNLAQLTHVVNKDLLFRNYIYFSAGMPKVSPYWQSYAEHIIANYLTADKNSLVVEIGSNDGILLKFFKDSGYKILGVDPAVNIAKIAEKRGVPTLTEFFNDAVAKQIVKQYGLAMAIMGNNVVAHIDDHQTLCRGIKTLLHPNGIFVMEAPYLVDMFENLSYDTIYHEHLSFLAVRPLQKLFDKFSLEICDAMVVPSQGQSLRLFIGHKNTRPVSKNVQSLVNKELGYKLDQEESYFNLAKRVENSKTKLFNLLKDLKKQNKKIAAYGAPAKGNTLLNYCGIGTDILDYALEDLPSKQGLYAPGTHIPVVTRNYAETHLPDYYLLLAWNYTPAILEKEKEFREKGGKFIMPIGDNIKIL</sequence>
<dbReference type="Proteomes" id="UP000177690">
    <property type="component" value="Unassembled WGS sequence"/>
</dbReference>
<evidence type="ECO:0000313" key="4">
    <source>
        <dbReference type="Proteomes" id="UP000177690"/>
    </source>
</evidence>
<feature type="domain" description="C-methyltransferase" evidence="2">
    <location>
        <begin position="249"/>
        <end position="404"/>
    </location>
</feature>
<dbReference type="Pfam" id="PF08421">
    <property type="entry name" value="Methyltransf_13"/>
    <property type="match status" value="1"/>
</dbReference>